<feature type="transmembrane region" description="Helical" evidence="11">
    <location>
        <begin position="1113"/>
        <end position="1135"/>
    </location>
</feature>
<keyword evidence="5 11" id="KW-1133">Transmembrane helix</keyword>
<evidence type="ECO:0000256" key="3">
    <source>
        <dbReference type="ARBA" id="ARBA00022692"/>
    </source>
</evidence>
<organism evidence="14 15">
    <name type="scientific">Branchiostoma lanceolatum</name>
    <name type="common">Common lancelet</name>
    <name type="synonym">Amphioxus lanceolatum</name>
    <dbReference type="NCBI Taxonomy" id="7740"/>
    <lineage>
        <taxon>Eukaryota</taxon>
        <taxon>Metazoa</taxon>
        <taxon>Chordata</taxon>
        <taxon>Cephalochordata</taxon>
        <taxon>Leptocardii</taxon>
        <taxon>Amphioxiformes</taxon>
        <taxon>Branchiostomatidae</taxon>
        <taxon>Branchiostoma</taxon>
    </lineage>
</organism>
<dbReference type="InterPro" id="IPR001024">
    <property type="entry name" value="PLAT/LH2_dom"/>
</dbReference>
<feature type="transmembrane region" description="Helical" evidence="11">
    <location>
        <begin position="1530"/>
        <end position="1552"/>
    </location>
</feature>
<evidence type="ECO:0000256" key="6">
    <source>
        <dbReference type="ARBA" id="ARBA00023136"/>
    </source>
</evidence>
<dbReference type="FunFam" id="2.60.60.20:FF:000022">
    <property type="entry name" value="Uncharacterized protein"/>
    <property type="match status" value="1"/>
</dbReference>
<dbReference type="InterPro" id="IPR002859">
    <property type="entry name" value="PKD/REJ-like"/>
</dbReference>
<evidence type="ECO:0000256" key="5">
    <source>
        <dbReference type="ARBA" id="ARBA00022989"/>
    </source>
</evidence>
<dbReference type="InterPro" id="IPR036392">
    <property type="entry name" value="PLAT/LH2_dom_sf"/>
</dbReference>
<evidence type="ECO:0000256" key="9">
    <source>
        <dbReference type="PROSITE-ProRule" id="PRU00152"/>
    </source>
</evidence>
<feature type="transmembrane region" description="Helical" evidence="11">
    <location>
        <begin position="1199"/>
        <end position="1218"/>
    </location>
</feature>
<dbReference type="EMBL" id="OV696689">
    <property type="protein sequence ID" value="CAH1264357.1"/>
    <property type="molecule type" value="Genomic_DNA"/>
</dbReference>
<dbReference type="PANTHER" id="PTHR10877:SF194">
    <property type="entry name" value="LOCATION OF VULVA DEFECTIVE 1"/>
    <property type="match status" value="1"/>
</dbReference>
<keyword evidence="8" id="KW-0325">Glycoprotein</keyword>
<evidence type="ECO:0000313" key="15">
    <source>
        <dbReference type="Proteomes" id="UP000838412"/>
    </source>
</evidence>
<dbReference type="Pfam" id="PF01477">
    <property type="entry name" value="PLAT"/>
    <property type="match status" value="1"/>
</dbReference>
<evidence type="ECO:0000256" key="4">
    <source>
        <dbReference type="ARBA" id="ARBA00022729"/>
    </source>
</evidence>
<keyword evidence="4" id="KW-0732">Signal</keyword>
<keyword evidence="6 11" id="KW-0472">Membrane</keyword>
<dbReference type="Gene3D" id="2.60.220.50">
    <property type="match status" value="1"/>
</dbReference>
<dbReference type="Pfam" id="PF20519">
    <property type="entry name" value="Polycystin_dom"/>
    <property type="match status" value="1"/>
</dbReference>
<accession>A0A8K0ES62</accession>
<dbReference type="GO" id="GO:0016020">
    <property type="term" value="C:membrane"/>
    <property type="evidence" value="ECO:0007669"/>
    <property type="project" value="UniProtKB-SubCell"/>
</dbReference>
<sequence length="1726" mass="190717">MWCALHLHVPPTDPYIAGEISGGHLRVVGIAEATALIQGALDPSTYQPRATFSWQCRQKDSNRTFEPDSVPTVAYDVSSVDGSGIMVYAGAYIYKRTLKVEKNNLDFGKKYRFRISGQPVTNGSGSFAEYHVLTTPKYNMTCSAIPRAGFAAETGFFISAHLPENEAGLADENPKFSFSTTSLLSRQSSPMAGPYLLPIGDPDEDYKVPVTVTAIGDHGSYAECIAKPSDPDPARSLADQGHGELVDLALNYSTLYPGPTGPPPAPGYTFGADWSVASNADDLVNMLPSPVGPQALKLQMFVRSTLIHKLAPRMTDVSDMTRLHQSTTGVTKLLGTGKFVYIDKQVSAVEALEAAAEKLKLAAQALGRRVDNEQVLQIAINIQNGLGFVVGNVLDEDGISSSSSAIDWMENLRNVVTSLLTTTDTLTRVLVSAMLTDGPPVVFESALTTVYYQKQSVDRLHEANFTSERVDGSVTLPSPDAVFGNESTIAVVNSKFMAFPRNPFLWNQGDQVRSSVLSLDFFEDNGERIDVQDTSEPLVFYVKNYDKPGFPEVVFMNDSVVAGNGLSYHKMPTGSDTVPSPILLMLVPPPHVAAYQVYMQYNEPPTPDNHNFTAIIPPLEIACDSNVYNLSGQDATALFPWVYPEVNGTYYIGVKELAPSVCKNVPGASVADVKARLREALDNETYSLAIMTPRCTWWDEGEDTPGQWDPSGCTIGPNTTATYTQCLTTHLTAFGSDFIVPPNSIDFSTVFAKFANLSDNAAVFSTVIVMFGIYFIIVVFVFKADKRDRIKWGVLPIADNNESDENFYLLTVYTGMKAGSGTSSKAGIILHGADGDTGPRPLAASKNQVFQRGSICSFLLSTTYNLGELTNVHVWHDNSGDGGDASWFLDRIVVGDLRRNKRYVFFCQRWLAVELEDGKVDRFLSAAGRDELTNFASVFHDKTRKDISDGHLWFSVASRPTRSHFSRVQRASCCLSLVFLTMITNAMFYRTDESVKQQVYRLGPLVFTLSQVWISFVSTIIVFPVNFVIVYVFTKSRPSRSKTAPESASKVNGGFVRETKEQKQSGLPHWCVYIGWVLVFLSATGSAFFVILYSMEWGAEKSGEWLTSILLSIFQSVLLIQPLKVLLFAFIIAFINKKIGKAEVMEEDALDDDEEFLPAPPDAKNVRAPAMPSSSASSRTEDLAMARALRKKELRMSTILWDVFKHFLVVAVVFYLAFSSMDTQGYYMEKSLKSRFPTFKKVNTFDKVWNWSSAELTKVLFARPGSTLLDDQSYRVGAAAFKQFRSRKGDCLTEVATFPHCKIDYSLTKYQGGEFGIGWRSISDSSISVTDVTVNNMASAWVFTPGSSLPYGGQVGTYTDGAYMFEIGDDPRQANLTMEYLQEHEWLDDFTEAVVIEINAYNANTNLFAVITLLVEFVAGRGAKTTQDIRMFKLYSYVGTAGQLNIAFQIIFIILFVLSLFREVKKIAHQKKGYFCQAWNWLEFLRLLMCIAVMALFAVKEFMRGSYVDQLKDVKGQFASFRGIAVVSDVFTSLMAILVFVMTLQFMSLLSFNRLIGVFFHTLRNAAHKIATFSFMFVLILTAFSTMGVLVFGAEAENYMTFPSTVRTLLLKMFGNINFGDMSPGHVLMGRLYGLCFVIAVVIVFSNMFVTILDDQLAASKGNPGGPGGDSDMGEFMVNKFLQFLGINAAAAPPKANRNSSGEEVTMQLQELEDKLELTLKKINAI</sequence>
<dbReference type="GO" id="GO:0005262">
    <property type="term" value="F:calcium channel activity"/>
    <property type="evidence" value="ECO:0007669"/>
    <property type="project" value="TreeGrafter"/>
</dbReference>
<name>A0A8K0ES62_BRALA</name>
<gene>
    <name evidence="14" type="primary">PKD1L3</name>
    <name evidence="14" type="ORF">BLAG_LOCUS18749</name>
</gene>
<feature type="transmembrane region" description="Helical" evidence="11">
    <location>
        <begin position="1009"/>
        <end position="1033"/>
    </location>
</feature>
<feature type="transmembrane region" description="Helical" evidence="11">
    <location>
        <begin position="1070"/>
        <end position="1093"/>
    </location>
</feature>
<feature type="domain" description="PLAT" evidence="12">
    <location>
        <begin position="806"/>
        <end position="925"/>
    </location>
</feature>
<dbReference type="Pfam" id="PF08016">
    <property type="entry name" value="PKD_channel"/>
    <property type="match status" value="1"/>
</dbReference>
<keyword evidence="3 11" id="KW-0812">Transmembrane</keyword>
<feature type="transmembrane region" description="Helical" evidence="11">
    <location>
        <begin position="1632"/>
        <end position="1653"/>
    </location>
</feature>
<dbReference type="GO" id="GO:0050982">
    <property type="term" value="P:detection of mechanical stimulus"/>
    <property type="evidence" value="ECO:0007669"/>
    <property type="project" value="TreeGrafter"/>
</dbReference>
<dbReference type="PRINTS" id="PR01433">
    <property type="entry name" value="POLYCYSTIN2"/>
</dbReference>
<dbReference type="Gene3D" id="2.60.60.20">
    <property type="entry name" value="PLAT/LH2 domain"/>
    <property type="match status" value="1"/>
</dbReference>
<dbReference type="OrthoDB" id="444119at2759"/>
<proteinExistence type="inferred from homology"/>
<comment type="subcellular location">
    <subcellularLocation>
        <location evidence="1">Membrane</location>
        <topology evidence="1">Multi-pass membrane protein</topology>
    </subcellularLocation>
</comment>
<dbReference type="SUPFAM" id="SSF49723">
    <property type="entry name" value="Lipase/lipooxygenase domain (PLAT/LH2 domain)"/>
    <property type="match status" value="1"/>
</dbReference>
<feature type="transmembrane region" description="Helical" evidence="11">
    <location>
        <begin position="1573"/>
        <end position="1594"/>
    </location>
</feature>
<keyword evidence="7" id="KW-1015">Disulfide bond</keyword>
<dbReference type="InterPro" id="IPR057244">
    <property type="entry name" value="GAIN_B"/>
</dbReference>
<feature type="transmembrane region" description="Helical" evidence="11">
    <location>
        <begin position="1481"/>
        <end position="1499"/>
    </location>
</feature>
<comment type="similarity">
    <text evidence="2">Belongs to the polycystin family.</text>
</comment>
<dbReference type="SMART" id="SM00303">
    <property type="entry name" value="GPS"/>
    <property type="match status" value="1"/>
</dbReference>
<feature type="domain" description="GAIN-B" evidence="13">
    <location>
        <begin position="588"/>
        <end position="746"/>
    </location>
</feature>
<dbReference type="InterPro" id="IPR051223">
    <property type="entry name" value="Polycystin"/>
</dbReference>
<dbReference type="Pfam" id="PF01825">
    <property type="entry name" value="GPS"/>
    <property type="match status" value="1"/>
</dbReference>
<dbReference type="PANTHER" id="PTHR10877">
    <property type="entry name" value="POLYCYSTIN FAMILY MEMBER"/>
    <property type="match status" value="1"/>
</dbReference>
<dbReference type="Pfam" id="PF02010">
    <property type="entry name" value="REJ"/>
    <property type="match status" value="1"/>
</dbReference>
<feature type="coiled-coil region" evidence="10">
    <location>
        <begin position="342"/>
        <end position="369"/>
    </location>
</feature>
<evidence type="ECO:0000256" key="8">
    <source>
        <dbReference type="ARBA" id="ARBA00023180"/>
    </source>
</evidence>
<dbReference type="SMART" id="SM00308">
    <property type="entry name" value="LH2"/>
    <property type="match status" value="1"/>
</dbReference>
<evidence type="ECO:0000256" key="1">
    <source>
        <dbReference type="ARBA" id="ARBA00004141"/>
    </source>
</evidence>
<evidence type="ECO:0000313" key="14">
    <source>
        <dbReference type="EMBL" id="CAH1264357.1"/>
    </source>
</evidence>
<evidence type="ECO:0000256" key="2">
    <source>
        <dbReference type="ARBA" id="ARBA00007200"/>
    </source>
</evidence>
<dbReference type="InterPro" id="IPR013122">
    <property type="entry name" value="PKD1_2_channel"/>
</dbReference>
<evidence type="ECO:0000256" key="7">
    <source>
        <dbReference type="ARBA" id="ARBA00023157"/>
    </source>
</evidence>
<feature type="transmembrane region" description="Helical" evidence="11">
    <location>
        <begin position="968"/>
        <end position="989"/>
    </location>
</feature>
<evidence type="ECO:0000256" key="11">
    <source>
        <dbReference type="SAM" id="Phobius"/>
    </source>
</evidence>
<reference evidence="14" key="1">
    <citation type="submission" date="2022-01" db="EMBL/GenBank/DDBJ databases">
        <authorList>
            <person name="Braso-Vives M."/>
        </authorList>
    </citation>
    <scope>NUCLEOTIDE SEQUENCE</scope>
</reference>
<dbReference type="FunFam" id="2.60.220.50:FF:000042">
    <property type="entry name" value="Uncharacterized protein"/>
    <property type="match status" value="1"/>
</dbReference>
<feature type="transmembrane region" description="Helical" evidence="11">
    <location>
        <begin position="1434"/>
        <end position="1461"/>
    </location>
</feature>
<dbReference type="InterPro" id="IPR000203">
    <property type="entry name" value="GPS"/>
</dbReference>
<dbReference type="InterPro" id="IPR046791">
    <property type="entry name" value="Polycystin_dom"/>
</dbReference>
<dbReference type="PROSITE" id="PS50095">
    <property type="entry name" value="PLAT"/>
    <property type="match status" value="1"/>
</dbReference>
<dbReference type="InterPro" id="IPR003915">
    <property type="entry name" value="PKD_2"/>
</dbReference>
<evidence type="ECO:0000259" key="12">
    <source>
        <dbReference type="PROSITE" id="PS50095"/>
    </source>
</evidence>
<dbReference type="GO" id="GO:0005509">
    <property type="term" value="F:calcium ion binding"/>
    <property type="evidence" value="ECO:0007669"/>
    <property type="project" value="InterPro"/>
</dbReference>
<evidence type="ECO:0000256" key="10">
    <source>
        <dbReference type="SAM" id="Coils"/>
    </source>
</evidence>
<protein>
    <submittedName>
        <fullName evidence="14">PKD1L3 protein</fullName>
    </submittedName>
</protein>
<feature type="transmembrane region" description="Helical" evidence="11">
    <location>
        <begin position="761"/>
        <end position="782"/>
    </location>
</feature>
<keyword evidence="15" id="KW-1185">Reference proteome</keyword>
<dbReference type="PROSITE" id="PS50221">
    <property type="entry name" value="GAIN_B"/>
    <property type="match status" value="1"/>
</dbReference>
<dbReference type="Proteomes" id="UP000838412">
    <property type="component" value="Chromosome 4"/>
</dbReference>
<comment type="caution">
    <text evidence="9">Lacks conserved residue(s) required for the propagation of feature annotation.</text>
</comment>
<dbReference type="InterPro" id="IPR046338">
    <property type="entry name" value="GAIN_dom_sf"/>
</dbReference>
<evidence type="ECO:0000259" key="13">
    <source>
        <dbReference type="PROSITE" id="PS50221"/>
    </source>
</evidence>
<keyword evidence="10" id="KW-0175">Coiled coil</keyword>